<comment type="caution">
    <text evidence="2">The sequence shown here is derived from an EMBL/GenBank/DDBJ whole genome shotgun (WGS) entry which is preliminary data.</text>
</comment>
<evidence type="ECO:0008006" key="4">
    <source>
        <dbReference type="Google" id="ProtNLM"/>
    </source>
</evidence>
<reference evidence="2" key="1">
    <citation type="submission" date="2022-11" db="EMBL/GenBank/DDBJ databases">
        <authorList>
            <person name="Petersen C."/>
        </authorList>
    </citation>
    <scope>NUCLEOTIDE SEQUENCE</scope>
    <source>
        <strain evidence="2">IBT 23319</strain>
    </source>
</reference>
<evidence type="ECO:0000313" key="2">
    <source>
        <dbReference type="EMBL" id="KAJ5242303.1"/>
    </source>
</evidence>
<organism evidence="2 3">
    <name type="scientific">Penicillium citrinum</name>
    <dbReference type="NCBI Taxonomy" id="5077"/>
    <lineage>
        <taxon>Eukaryota</taxon>
        <taxon>Fungi</taxon>
        <taxon>Dikarya</taxon>
        <taxon>Ascomycota</taxon>
        <taxon>Pezizomycotina</taxon>
        <taxon>Eurotiomycetes</taxon>
        <taxon>Eurotiomycetidae</taxon>
        <taxon>Eurotiales</taxon>
        <taxon>Aspergillaceae</taxon>
        <taxon>Penicillium</taxon>
    </lineage>
</organism>
<feature type="chain" id="PRO_5040904673" description="AA1-like domain-containing protein" evidence="1">
    <location>
        <begin position="20"/>
        <end position="151"/>
    </location>
</feature>
<name>A0A9W9TV30_PENCI</name>
<reference evidence="2" key="2">
    <citation type="journal article" date="2023" name="IMA Fungus">
        <title>Comparative genomic study of the Penicillium genus elucidates a diverse pangenome and 15 lateral gene transfer events.</title>
        <authorList>
            <person name="Petersen C."/>
            <person name="Sorensen T."/>
            <person name="Nielsen M.R."/>
            <person name="Sondergaard T.E."/>
            <person name="Sorensen J.L."/>
            <person name="Fitzpatrick D.A."/>
            <person name="Frisvad J.C."/>
            <person name="Nielsen K.L."/>
        </authorList>
    </citation>
    <scope>NUCLEOTIDE SEQUENCE</scope>
    <source>
        <strain evidence="2">IBT 23319</strain>
    </source>
</reference>
<sequence length="151" mass="16679">MKTTTISAMLLAAASSASATPSGFKREIKRDAQPIRITDIDAYIYEQSEPATHFVRLNFTDPIGSVSSNCQGSWADSQGQHPDHCTDTRYLVDFPNGIFSIDDFVLRVYSENGSADSKGYIGGSKWKCEARNDQTPIKKTCKWIGGDFNLE</sequence>
<keyword evidence="1" id="KW-0732">Signal</keyword>
<dbReference type="AlphaFoldDB" id="A0A9W9TV30"/>
<dbReference type="GeneID" id="81378717"/>
<dbReference type="RefSeq" id="XP_056505307.1">
    <property type="nucleotide sequence ID" value="XM_056639550.1"/>
</dbReference>
<dbReference type="OrthoDB" id="4280013at2759"/>
<evidence type="ECO:0000313" key="3">
    <source>
        <dbReference type="Proteomes" id="UP001147733"/>
    </source>
</evidence>
<keyword evidence="3" id="KW-1185">Reference proteome</keyword>
<proteinExistence type="predicted"/>
<protein>
    <recommendedName>
        <fullName evidence="4">AA1-like domain-containing protein</fullName>
    </recommendedName>
</protein>
<feature type="signal peptide" evidence="1">
    <location>
        <begin position="1"/>
        <end position="19"/>
    </location>
</feature>
<dbReference type="Proteomes" id="UP001147733">
    <property type="component" value="Unassembled WGS sequence"/>
</dbReference>
<gene>
    <name evidence="2" type="ORF">N7469_000630</name>
</gene>
<accession>A0A9W9TV30</accession>
<dbReference type="EMBL" id="JAPQKT010000001">
    <property type="protein sequence ID" value="KAJ5242303.1"/>
    <property type="molecule type" value="Genomic_DNA"/>
</dbReference>
<evidence type="ECO:0000256" key="1">
    <source>
        <dbReference type="SAM" id="SignalP"/>
    </source>
</evidence>